<dbReference type="EMBL" id="BTGU01000002">
    <property type="protein sequence ID" value="GMN27189.1"/>
    <property type="molecule type" value="Genomic_DNA"/>
</dbReference>
<dbReference type="Proteomes" id="UP001187192">
    <property type="component" value="Unassembled WGS sequence"/>
</dbReference>
<comment type="caution">
    <text evidence="2">The sequence shown here is derived from an EMBL/GenBank/DDBJ whole genome shotgun (WGS) entry which is preliminary data.</text>
</comment>
<gene>
    <name evidence="2" type="ORF">TIFTF001_001535</name>
</gene>
<protein>
    <recommendedName>
        <fullName evidence="4">Secreted protein</fullName>
    </recommendedName>
</protein>
<feature type="signal peptide" evidence="1">
    <location>
        <begin position="1"/>
        <end position="18"/>
    </location>
</feature>
<organism evidence="2 3">
    <name type="scientific">Ficus carica</name>
    <name type="common">Common fig</name>
    <dbReference type="NCBI Taxonomy" id="3494"/>
    <lineage>
        <taxon>Eukaryota</taxon>
        <taxon>Viridiplantae</taxon>
        <taxon>Streptophyta</taxon>
        <taxon>Embryophyta</taxon>
        <taxon>Tracheophyta</taxon>
        <taxon>Spermatophyta</taxon>
        <taxon>Magnoliopsida</taxon>
        <taxon>eudicotyledons</taxon>
        <taxon>Gunneridae</taxon>
        <taxon>Pentapetalae</taxon>
        <taxon>rosids</taxon>
        <taxon>fabids</taxon>
        <taxon>Rosales</taxon>
        <taxon>Moraceae</taxon>
        <taxon>Ficeae</taxon>
        <taxon>Ficus</taxon>
    </lineage>
</organism>
<keyword evidence="3" id="KW-1185">Reference proteome</keyword>
<sequence length="89" mass="9235">MPCPLFTNLVLLPTGAHLLAGLASHSPLNREVAGLASQPLSNCNKKLSAGHGGERIFDGVGRPRGEQGGGGSCNPPAGREFKQIIKTDF</sequence>
<evidence type="ECO:0000313" key="3">
    <source>
        <dbReference type="Proteomes" id="UP001187192"/>
    </source>
</evidence>
<dbReference type="AlphaFoldDB" id="A0AA88D4X1"/>
<feature type="chain" id="PRO_5041634828" description="Secreted protein" evidence="1">
    <location>
        <begin position="19"/>
        <end position="89"/>
    </location>
</feature>
<proteinExistence type="predicted"/>
<evidence type="ECO:0000313" key="2">
    <source>
        <dbReference type="EMBL" id="GMN27189.1"/>
    </source>
</evidence>
<evidence type="ECO:0000256" key="1">
    <source>
        <dbReference type="SAM" id="SignalP"/>
    </source>
</evidence>
<evidence type="ECO:0008006" key="4">
    <source>
        <dbReference type="Google" id="ProtNLM"/>
    </source>
</evidence>
<keyword evidence="1" id="KW-0732">Signal</keyword>
<accession>A0AA88D4X1</accession>
<reference evidence="2" key="1">
    <citation type="submission" date="2023-07" db="EMBL/GenBank/DDBJ databases">
        <title>draft genome sequence of fig (Ficus carica).</title>
        <authorList>
            <person name="Takahashi T."/>
            <person name="Nishimura K."/>
        </authorList>
    </citation>
    <scope>NUCLEOTIDE SEQUENCE</scope>
</reference>
<name>A0AA88D4X1_FICCA</name>